<evidence type="ECO:0000256" key="8">
    <source>
        <dbReference type="HAMAP-Rule" id="MF_00265"/>
    </source>
</evidence>
<reference evidence="10 11" key="1">
    <citation type="submission" date="2018-09" db="EMBL/GenBank/DDBJ databases">
        <title>The draft genome of Acinetobacter spp. strains.</title>
        <authorList>
            <person name="Qin J."/>
            <person name="Feng Y."/>
            <person name="Zong Z."/>
        </authorList>
    </citation>
    <scope>NUCLEOTIDE SEQUENCE [LARGE SCALE GENOMIC DNA]</scope>
    <source>
        <strain evidence="10 11">WCHAc060096</strain>
    </source>
</reference>
<feature type="binding site" evidence="8">
    <location>
        <position position="99"/>
    </location>
    <ligand>
        <name>Mg(2+)</name>
        <dbReference type="ChEBI" id="CHEBI:18420"/>
    </ligand>
</feature>
<name>A0A3A8EKR6_9GAMM</name>
<proteinExistence type="inferred from homology"/>
<organism evidence="10 11">
    <name type="scientific">Acinetobacter guerrae</name>
    <dbReference type="NCBI Taxonomy" id="1843371"/>
    <lineage>
        <taxon>Bacteria</taxon>
        <taxon>Pseudomonadati</taxon>
        <taxon>Pseudomonadota</taxon>
        <taxon>Gammaproteobacteria</taxon>
        <taxon>Moraxellales</taxon>
        <taxon>Moraxellaceae</taxon>
        <taxon>Acinetobacter</taxon>
    </lineage>
</organism>
<dbReference type="Gene3D" id="3.40.50.1010">
    <property type="entry name" value="5'-nuclease"/>
    <property type="match status" value="1"/>
</dbReference>
<evidence type="ECO:0000256" key="3">
    <source>
        <dbReference type="ARBA" id="ARBA00022722"/>
    </source>
</evidence>
<dbReference type="GO" id="GO:0004540">
    <property type="term" value="F:RNA nuclease activity"/>
    <property type="evidence" value="ECO:0007669"/>
    <property type="project" value="InterPro"/>
</dbReference>
<dbReference type="InterPro" id="IPR002716">
    <property type="entry name" value="PIN_dom"/>
</dbReference>
<evidence type="ECO:0000256" key="7">
    <source>
        <dbReference type="ARBA" id="ARBA00038093"/>
    </source>
</evidence>
<keyword evidence="8" id="KW-0800">Toxin</keyword>
<dbReference type="GO" id="GO:0090729">
    <property type="term" value="F:toxin activity"/>
    <property type="evidence" value="ECO:0007669"/>
    <property type="project" value="UniProtKB-KW"/>
</dbReference>
<dbReference type="HAMAP" id="MF_00265">
    <property type="entry name" value="VapC_Nob1"/>
    <property type="match status" value="1"/>
</dbReference>
<keyword evidence="3 8" id="KW-0540">Nuclease</keyword>
<dbReference type="GO" id="GO:0000287">
    <property type="term" value="F:magnesium ion binding"/>
    <property type="evidence" value="ECO:0007669"/>
    <property type="project" value="UniProtKB-UniRule"/>
</dbReference>
<dbReference type="OrthoDB" id="9804823at2"/>
<evidence type="ECO:0000256" key="2">
    <source>
        <dbReference type="ARBA" id="ARBA00022649"/>
    </source>
</evidence>
<dbReference type="InterPro" id="IPR022907">
    <property type="entry name" value="VapC_family"/>
</dbReference>
<dbReference type="InterPro" id="IPR029060">
    <property type="entry name" value="PIN-like_dom_sf"/>
</dbReference>
<evidence type="ECO:0000313" key="11">
    <source>
        <dbReference type="Proteomes" id="UP000269001"/>
    </source>
</evidence>
<dbReference type="PANTHER" id="PTHR33653">
    <property type="entry name" value="RIBONUCLEASE VAPC2"/>
    <property type="match status" value="1"/>
</dbReference>
<evidence type="ECO:0000256" key="1">
    <source>
        <dbReference type="ARBA" id="ARBA00001946"/>
    </source>
</evidence>
<comment type="function">
    <text evidence="8">Toxic component of a toxin-antitoxin (TA) system. An RNase.</text>
</comment>
<dbReference type="EC" id="3.1.-.-" evidence="8"/>
<protein>
    <recommendedName>
        <fullName evidence="8">Ribonuclease VapC</fullName>
        <shortName evidence="8">RNase VapC</shortName>
        <ecNumber evidence="8">3.1.-.-</ecNumber>
    </recommendedName>
    <alternativeName>
        <fullName evidence="8">Toxin VapC</fullName>
    </alternativeName>
</protein>
<keyword evidence="11" id="KW-1185">Reference proteome</keyword>
<evidence type="ECO:0000256" key="5">
    <source>
        <dbReference type="ARBA" id="ARBA00022801"/>
    </source>
</evidence>
<evidence type="ECO:0000259" key="9">
    <source>
        <dbReference type="Pfam" id="PF01850"/>
    </source>
</evidence>
<dbReference type="InterPro" id="IPR050556">
    <property type="entry name" value="Type_II_TA_system_RNase"/>
</dbReference>
<comment type="caution">
    <text evidence="10">The sequence shown here is derived from an EMBL/GenBank/DDBJ whole genome shotgun (WGS) entry which is preliminary data.</text>
</comment>
<comment type="cofactor">
    <cofactor evidence="1 8">
        <name>Mg(2+)</name>
        <dbReference type="ChEBI" id="CHEBI:18420"/>
    </cofactor>
</comment>
<gene>
    <name evidence="8" type="primary">vapC</name>
    <name evidence="10" type="ORF">D7V21_05355</name>
</gene>
<dbReference type="GO" id="GO:0016787">
    <property type="term" value="F:hydrolase activity"/>
    <property type="evidence" value="ECO:0007669"/>
    <property type="project" value="UniProtKB-KW"/>
</dbReference>
<keyword evidence="2 8" id="KW-1277">Toxin-antitoxin system</keyword>
<comment type="similarity">
    <text evidence="7 8">Belongs to the PINc/VapC protein family.</text>
</comment>
<keyword evidence="6 8" id="KW-0460">Magnesium</keyword>
<dbReference type="AlphaFoldDB" id="A0A3A8EKR6"/>
<feature type="domain" description="PIN" evidence="9">
    <location>
        <begin position="2"/>
        <end position="117"/>
    </location>
</feature>
<sequence length="138" mass="15609">MYLLDTNVISELRKPKPHGAVVAWIQSIEDKDLFLSAVTIGEIQAGIEITREQDPTKAQQIEQWLDLVADSYNVLPMTADIFRVWAKLMHRTSDTLYEDAMIAALAKQHHLTVVTRNIADFKGFGVKLFNPFDGAAYF</sequence>
<feature type="binding site" evidence="8">
    <location>
        <position position="5"/>
    </location>
    <ligand>
        <name>Mg(2+)</name>
        <dbReference type="ChEBI" id="CHEBI:18420"/>
    </ligand>
</feature>
<dbReference type="Pfam" id="PF01850">
    <property type="entry name" value="PIN"/>
    <property type="match status" value="1"/>
</dbReference>
<accession>A0A3A8EKR6</accession>
<keyword evidence="4 8" id="KW-0479">Metal-binding</keyword>
<dbReference type="CDD" id="cd18746">
    <property type="entry name" value="PIN_VapC4-5_FitB-like"/>
    <property type="match status" value="1"/>
</dbReference>
<dbReference type="RefSeq" id="WP_120369487.1">
    <property type="nucleotide sequence ID" value="NZ_LXGN01000002.1"/>
</dbReference>
<dbReference type="SUPFAM" id="SSF88723">
    <property type="entry name" value="PIN domain-like"/>
    <property type="match status" value="1"/>
</dbReference>
<keyword evidence="5 8" id="KW-0378">Hydrolase</keyword>
<dbReference type="Proteomes" id="UP000269001">
    <property type="component" value="Unassembled WGS sequence"/>
</dbReference>
<dbReference type="PANTHER" id="PTHR33653:SF1">
    <property type="entry name" value="RIBONUCLEASE VAPC2"/>
    <property type="match status" value="1"/>
</dbReference>
<evidence type="ECO:0000256" key="4">
    <source>
        <dbReference type="ARBA" id="ARBA00022723"/>
    </source>
</evidence>
<evidence type="ECO:0000256" key="6">
    <source>
        <dbReference type="ARBA" id="ARBA00022842"/>
    </source>
</evidence>
<dbReference type="EMBL" id="RAXU01000004">
    <property type="protein sequence ID" value="RKG35205.1"/>
    <property type="molecule type" value="Genomic_DNA"/>
</dbReference>
<evidence type="ECO:0000313" key="10">
    <source>
        <dbReference type="EMBL" id="RKG35205.1"/>
    </source>
</evidence>